<feature type="transmembrane region" description="Helical" evidence="7">
    <location>
        <begin position="216"/>
        <end position="234"/>
    </location>
</feature>
<dbReference type="EMBL" id="FTLX01000002">
    <property type="protein sequence ID" value="SIQ28236.1"/>
    <property type="molecule type" value="Genomic_DNA"/>
</dbReference>
<keyword evidence="12" id="KW-1185">Reference proteome</keyword>
<evidence type="ECO:0000313" key="11">
    <source>
        <dbReference type="Proteomes" id="UP000186385"/>
    </source>
</evidence>
<feature type="transmembrane region" description="Helical" evidence="7">
    <location>
        <begin position="395"/>
        <end position="420"/>
    </location>
</feature>
<feature type="domain" description="TRAP C4-dicarboxylate transport system permease DctM subunit" evidence="8">
    <location>
        <begin position="6"/>
        <end position="416"/>
    </location>
</feature>
<feature type="transmembrane region" description="Helical" evidence="7">
    <location>
        <begin position="240"/>
        <end position="256"/>
    </location>
</feature>
<keyword evidence="4 7" id="KW-0812">Transmembrane</keyword>
<reference evidence="9" key="3">
    <citation type="submission" date="2017-03" db="EMBL/GenBank/DDBJ databases">
        <authorList>
            <person name="Dastager S.G."/>
            <person name="Neurgaonkar P.S."/>
            <person name="Dharne M.S."/>
        </authorList>
    </citation>
    <scope>NUCLEOTIDE SEQUENCE</scope>
    <source>
        <strain evidence="9">DSM 25145</strain>
    </source>
</reference>
<dbReference type="RefSeq" id="WP_045849327.1">
    <property type="nucleotide sequence ID" value="NZ_FTLX01000002.1"/>
</dbReference>
<accession>A0A1N6RHS0</accession>
<dbReference type="GO" id="GO:0005886">
    <property type="term" value="C:plasma membrane"/>
    <property type="evidence" value="ECO:0007669"/>
    <property type="project" value="UniProtKB-SubCell"/>
</dbReference>
<name>A0A1N6RHS0_9BACI</name>
<dbReference type="AlphaFoldDB" id="A0A1N6RHS0"/>
<evidence type="ECO:0000256" key="2">
    <source>
        <dbReference type="ARBA" id="ARBA00022475"/>
    </source>
</evidence>
<evidence type="ECO:0000256" key="6">
    <source>
        <dbReference type="ARBA" id="ARBA00023136"/>
    </source>
</evidence>
<dbReference type="GO" id="GO:0022857">
    <property type="term" value="F:transmembrane transporter activity"/>
    <property type="evidence" value="ECO:0007669"/>
    <property type="project" value="TreeGrafter"/>
</dbReference>
<reference evidence="12" key="2">
    <citation type="submission" date="2017-03" db="EMBL/GenBank/DDBJ databases">
        <title>Bacillus sp. V-88(T) DSM27956, whole genome shotgun sequencing project.</title>
        <authorList>
            <person name="Dastager S.G."/>
            <person name="Neurgaonkar P.S."/>
            <person name="Dharne M.S."/>
        </authorList>
    </citation>
    <scope>NUCLEOTIDE SEQUENCE [LARGE SCALE GENOMIC DNA]</scope>
    <source>
        <strain evidence="12">DSM 25145</strain>
    </source>
</reference>
<proteinExistence type="predicted"/>
<dbReference type="EMBL" id="MWSK01000002">
    <property type="protein sequence ID" value="OXS79061.1"/>
    <property type="molecule type" value="Genomic_DNA"/>
</dbReference>
<evidence type="ECO:0000313" key="9">
    <source>
        <dbReference type="EMBL" id="OXS79061.1"/>
    </source>
</evidence>
<sequence>MAGVLFGSFAAFLFLTVPIGIAIGLATLFTIIYTGALPIEFLMKELTTSVDSFPLLAVPYFILAGEIMGKGGISRRLFDVADSIVGNKTGGIAMATIITCMFFAAISGSGPATVAAIGGIMIPAMVEKGYDKRFATAVVASAGSIGVIIPPSIPMVIYGVSGSVSIGDMFIAGILPGILVGIALMVYAYIHSKKMGYTGSDHKASIKGIGQAVWKAKWALAIPVIILGGIYGGIFTPTEAAVVAVVFGLFVGLLLYKELKLKDLPQIFVDSALTTATVLVIVGAATAFGRLLTIEQIPNKIANAMLSVSSEPIVIIMLITLLLLIVGCFMDTIAAIIILTPILLPVALQIGYDPIHFGIIMIVNLAIGFITPPLGVNLFVGAGISGLSLEQLSKAIIPFFIAMLLTLFIVIVIPQLSLIFL</sequence>
<dbReference type="Pfam" id="PF06808">
    <property type="entry name" value="DctM"/>
    <property type="match status" value="1"/>
</dbReference>
<feature type="transmembrane region" description="Helical" evidence="7">
    <location>
        <begin position="313"/>
        <end position="343"/>
    </location>
</feature>
<dbReference type="InterPro" id="IPR004681">
    <property type="entry name" value="TRAP_DctM"/>
</dbReference>
<keyword evidence="3" id="KW-0997">Cell inner membrane</keyword>
<protein>
    <submittedName>
        <fullName evidence="9">C4-dicarboxylate ABC transporter permease</fullName>
    </submittedName>
    <submittedName>
        <fullName evidence="10">C4-dicarboxylate transporter, DctM subunit</fullName>
    </submittedName>
</protein>
<dbReference type="PANTHER" id="PTHR33362">
    <property type="entry name" value="SIALIC ACID TRAP TRANSPORTER PERMEASE PROTEIN SIAT-RELATED"/>
    <property type="match status" value="1"/>
</dbReference>
<organism evidence="10 11">
    <name type="scientific">Domibacillus enclensis</name>
    <dbReference type="NCBI Taxonomy" id="1017273"/>
    <lineage>
        <taxon>Bacteria</taxon>
        <taxon>Bacillati</taxon>
        <taxon>Bacillota</taxon>
        <taxon>Bacilli</taxon>
        <taxon>Bacillales</taxon>
        <taxon>Bacillaceae</taxon>
        <taxon>Domibacillus</taxon>
    </lineage>
</organism>
<evidence type="ECO:0000313" key="10">
    <source>
        <dbReference type="EMBL" id="SIQ28236.1"/>
    </source>
</evidence>
<dbReference type="PIRSF" id="PIRSF006066">
    <property type="entry name" value="HI0050"/>
    <property type="match status" value="1"/>
</dbReference>
<evidence type="ECO:0000256" key="7">
    <source>
        <dbReference type="SAM" id="Phobius"/>
    </source>
</evidence>
<evidence type="ECO:0000256" key="3">
    <source>
        <dbReference type="ARBA" id="ARBA00022519"/>
    </source>
</evidence>
<feature type="transmembrane region" description="Helical" evidence="7">
    <location>
        <begin position="268"/>
        <end position="293"/>
    </location>
</feature>
<evidence type="ECO:0000256" key="1">
    <source>
        <dbReference type="ARBA" id="ARBA00004429"/>
    </source>
</evidence>
<feature type="transmembrane region" description="Helical" evidence="7">
    <location>
        <begin position="134"/>
        <end position="157"/>
    </location>
</feature>
<feature type="transmembrane region" description="Helical" evidence="7">
    <location>
        <begin position="93"/>
        <end position="122"/>
    </location>
</feature>
<dbReference type="InterPro" id="IPR010656">
    <property type="entry name" value="DctM"/>
</dbReference>
<feature type="transmembrane region" description="Helical" evidence="7">
    <location>
        <begin position="53"/>
        <end position="73"/>
    </location>
</feature>
<dbReference type="NCBIfam" id="TIGR00786">
    <property type="entry name" value="dctM"/>
    <property type="match status" value="1"/>
</dbReference>
<evidence type="ECO:0000313" key="12">
    <source>
        <dbReference type="Proteomes" id="UP000215545"/>
    </source>
</evidence>
<keyword evidence="2" id="KW-1003">Cell membrane</keyword>
<feature type="transmembrane region" description="Helical" evidence="7">
    <location>
        <begin position="169"/>
        <end position="190"/>
    </location>
</feature>
<gene>
    <name evidence="9" type="ORF">B1B05_04590</name>
    <name evidence="10" type="ORF">SAMN05443094_102128</name>
</gene>
<reference evidence="10 11" key="1">
    <citation type="submission" date="2017-01" db="EMBL/GenBank/DDBJ databases">
        <authorList>
            <person name="Mah S.A."/>
            <person name="Swanson W.J."/>
            <person name="Moy G.W."/>
            <person name="Vacquier V.D."/>
        </authorList>
    </citation>
    <scope>NUCLEOTIDE SEQUENCE [LARGE SCALE GENOMIC DNA]</scope>
    <source>
        <strain evidence="10 11">NIO-1016</strain>
    </source>
</reference>
<feature type="transmembrane region" description="Helical" evidence="7">
    <location>
        <begin position="6"/>
        <end position="32"/>
    </location>
</feature>
<dbReference type="STRING" id="1017273.SAMN05443094_102128"/>
<evidence type="ECO:0000256" key="4">
    <source>
        <dbReference type="ARBA" id="ARBA00022692"/>
    </source>
</evidence>
<dbReference type="PANTHER" id="PTHR33362:SF3">
    <property type="entry name" value="SIALIC ACID TRAP TRANSPORTER PERMEASE PROTEIN SIAT"/>
    <property type="match status" value="1"/>
</dbReference>
<evidence type="ECO:0000259" key="8">
    <source>
        <dbReference type="Pfam" id="PF06808"/>
    </source>
</evidence>
<comment type="subcellular location">
    <subcellularLocation>
        <location evidence="1">Cell inner membrane</location>
        <topology evidence="1">Multi-pass membrane protein</topology>
    </subcellularLocation>
</comment>
<dbReference type="Proteomes" id="UP000215545">
    <property type="component" value="Unassembled WGS sequence"/>
</dbReference>
<keyword evidence="6 7" id="KW-0472">Membrane</keyword>
<dbReference type="OrthoDB" id="9785600at2"/>
<keyword evidence="5 7" id="KW-1133">Transmembrane helix</keyword>
<dbReference type="Proteomes" id="UP000186385">
    <property type="component" value="Unassembled WGS sequence"/>
</dbReference>
<evidence type="ECO:0000256" key="5">
    <source>
        <dbReference type="ARBA" id="ARBA00022989"/>
    </source>
</evidence>